<dbReference type="STRING" id="1202772.A0A1V9YPB0"/>
<evidence type="ECO:0000256" key="3">
    <source>
        <dbReference type="ARBA" id="ARBA00023163"/>
    </source>
</evidence>
<dbReference type="PANTHER" id="PTHR46621:SF1">
    <property type="entry name" value="SNRNA-ACTIVATING PROTEIN COMPLEX SUBUNIT 4"/>
    <property type="match status" value="1"/>
</dbReference>
<evidence type="ECO:0000313" key="7">
    <source>
        <dbReference type="EMBL" id="OQR87510.1"/>
    </source>
</evidence>
<evidence type="ECO:0000313" key="8">
    <source>
        <dbReference type="Proteomes" id="UP000243579"/>
    </source>
</evidence>
<dbReference type="InterPro" id="IPR051575">
    <property type="entry name" value="Myb-like_DNA-bd"/>
</dbReference>
<dbReference type="OrthoDB" id="2143914at2759"/>
<evidence type="ECO:0000256" key="4">
    <source>
        <dbReference type="ARBA" id="ARBA00023242"/>
    </source>
</evidence>
<dbReference type="InterPro" id="IPR009057">
    <property type="entry name" value="Homeodomain-like_sf"/>
</dbReference>
<dbReference type="EMBL" id="JNBR01001437">
    <property type="protein sequence ID" value="OQR87510.1"/>
    <property type="molecule type" value="Genomic_DNA"/>
</dbReference>
<dbReference type="AlphaFoldDB" id="A0A1V9YPB0"/>
<dbReference type="SMART" id="SM00717">
    <property type="entry name" value="SANT"/>
    <property type="match status" value="2"/>
</dbReference>
<evidence type="ECO:0000259" key="5">
    <source>
        <dbReference type="PROSITE" id="PS50090"/>
    </source>
</evidence>
<sequence>MDARWTVEQTRRLQAIMDELYPQCGPATRVSWPTVAKRMGDRSATQCSQKWKRSLQPGLQLGHWSTADAAALVEMVSSMNATIDWSHIAEKLGRTVKQCKDRFYELSDPTIVVTKSVPLTSYEQDLLRTCYDVWGTSWAQVTDEFNRRLLEDADTMAALRTEILDPALIPRRSIVDLKRAIQAEPYYCPSVRIGRKKRIRQDSAGENASAVRRRVPDSVKAAAVVVSPTAPPIAVTELQHKAIDALCALGISAAEARAITTNASKIVSAKMTSSPAMFPEPSTFDMDMLAECSIETTMSPLVDIDALLQMHSAPSSPMRPRLDSLLDSSSINSLDEWPSTPTDSMSPPAVSVPITVELGDSVGIYDPQARTDAAQNDGWSIHDFDVVDACSVLEPPTPTSDEMTRDSNIVLSLSPAAGHLYLDLGIHT</sequence>
<dbReference type="InterPro" id="IPR001005">
    <property type="entry name" value="SANT/Myb"/>
</dbReference>
<gene>
    <name evidence="7" type="ORF">ACHHYP_08693</name>
</gene>
<dbReference type="SUPFAM" id="SSF46689">
    <property type="entry name" value="Homeodomain-like"/>
    <property type="match status" value="1"/>
</dbReference>
<feature type="domain" description="HTH myb-type" evidence="6">
    <location>
        <begin position="56"/>
        <end position="111"/>
    </location>
</feature>
<keyword evidence="2" id="KW-0238">DNA-binding</keyword>
<name>A0A1V9YPB0_ACHHY</name>
<accession>A0A1V9YPB0</accession>
<comment type="caution">
    <text evidence="7">The sequence shown here is derived from an EMBL/GenBank/DDBJ whole genome shotgun (WGS) entry which is preliminary data.</text>
</comment>
<keyword evidence="3" id="KW-0804">Transcription</keyword>
<dbReference type="Pfam" id="PF13921">
    <property type="entry name" value="Myb_DNA-bind_6"/>
    <property type="match status" value="1"/>
</dbReference>
<dbReference type="PROSITE" id="PS51294">
    <property type="entry name" value="HTH_MYB"/>
    <property type="match status" value="1"/>
</dbReference>
<evidence type="ECO:0008006" key="9">
    <source>
        <dbReference type="Google" id="ProtNLM"/>
    </source>
</evidence>
<dbReference type="GO" id="GO:0019185">
    <property type="term" value="C:snRNA-activating protein complex"/>
    <property type="evidence" value="ECO:0007669"/>
    <property type="project" value="TreeGrafter"/>
</dbReference>
<dbReference type="GO" id="GO:0042796">
    <property type="term" value="P:snRNA transcription by RNA polymerase III"/>
    <property type="evidence" value="ECO:0007669"/>
    <property type="project" value="TreeGrafter"/>
</dbReference>
<keyword evidence="1" id="KW-0805">Transcription regulation</keyword>
<dbReference type="Gene3D" id="1.10.10.60">
    <property type="entry name" value="Homeodomain-like"/>
    <property type="match status" value="2"/>
</dbReference>
<evidence type="ECO:0000256" key="1">
    <source>
        <dbReference type="ARBA" id="ARBA00023015"/>
    </source>
</evidence>
<dbReference type="GO" id="GO:0001006">
    <property type="term" value="F:RNA polymerase III type 3 promoter sequence-specific DNA binding"/>
    <property type="evidence" value="ECO:0007669"/>
    <property type="project" value="TreeGrafter"/>
</dbReference>
<reference evidence="7 8" key="1">
    <citation type="journal article" date="2014" name="Genome Biol. Evol.">
        <title>The secreted proteins of Achlya hypogyna and Thraustotheca clavata identify the ancestral oomycete secretome and reveal gene acquisitions by horizontal gene transfer.</title>
        <authorList>
            <person name="Misner I."/>
            <person name="Blouin N."/>
            <person name="Leonard G."/>
            <person name="Richards T.A."/>
            <person name="Lane C.E."/>
        </authorList>
    </citation>
    <scope>NUCLEOTIDE SEQUENCE [LARGE SCALE GENOMIC DNA]</scope>
    <source>
        <strain evidence="7 8">ATCC 48635</strain>
    </source>
</reference>
<dbReference type="GO" id="GO:0000978">
    <property type="term" value="F:RNA polymerase II cis-regulatory region sequence-specific DNA binding"/>
    <property type="evidence" value="ECO:0007669"/>
    <property type="project" value="TreeGrafter"/>
</dbReference>
<dbReference type="Proteomes" id="UP000243579">
    <property type="component" value="Unassembled WGS sequence"/>
</dbReference>
<feature type="domain" description="Myb-like" evidence="5">
    <location>
        <begin position="1"/>
        <end position="55"/>
    </location>
</feature>
<evidence type="ECO:0000256" key="2">
    <source>
        <dbReference type="ARBA" id="ARBA00023125"/>
    </source>
</evidence>
<dbReference type="InterPro" id="IPR017930">
    <property type="entry name" value="Myb_dom"/>
</dbReference>
<protein>
    <recommendedName>
        <fullName evidence="9">Myb-like DNA-binding protein</fullName>
    </recommendedName>
</protein>
<dbReference type="GO" id="GO:0042795">
    <property type="term" value="P:snRNA transcription by RNA polymerase II"/>
    <property type="evidence" value="ECO:0007669"/>
    <property type="project" value="TreeGrafter"/>
</dbReference>
<keyword evidence="8" id="KW-1185">Reference proteome</keyword>
<evidence type="ECO:0000259" key="6">
    <source>
        <dbReference type="PROSITE" id="PS51294"/>
    </source>
</evidence>
<dbReference type="PANTHER" id="PTHR46621">
    <property type="entry name" value="SNRNA-ACTIVATING PROTEIN COMPLEX SUBUNIT 4"/>
    <property type="match status" value="1"/>
</dbReference>
<dbReference type="PROSITE" id="PS50090">
    <property type="entry name" value="MYB_LIKE"/>
    <property type="match status" value="2"/>
</dbReference>
<feature type="domain" description="Myb-like" evidence="5">
    <location>
        <begin position="56"/>
        <end position="107"/>
    </location>
</feature>
<organism evidence="7 8">
    <name type="scientific">Achlya hypogyna</name>
    <name type="common">Oomycete</name>
    <name type="synonym">Protoachlya hypogyna</name>
    <dbReference type="NCBI Taxonomy" id="1202772"/>
    <lineage>
        <taxon>Eukaryota</taxon>
        <taxon>Sar</taxon>
        <taxon>Stramenopiles</taxon>
        <taxon>Oomycota</taxon>
        <taxon>Saprolegniomycetes</taxon>
        <taxon>Saprolegniales</taxon>
        <taxon>Achlyaceae</taxon>
        <taxon>Achlya</taxon>
    </lineage>
</organism>
<keyword evidence="4" id="KW-0539">Nucleus</keyword>
<dbReference type="CDD" id="cd00167">
    <property type="entry name" value="SANT"/>
    <property type="match status" value="1"/>
</dbReference>
<proteinExistence type="predicted"/>